<accession>A0ABS9PAD4</accession>
<evidence type="ECO:0000313" key="3">
    <source>
        <dbReference type="EMBL" id="MCG6658713.1"/>
    </source>
</evidence>
<organism evidence="3 4">
    <name type="scientific">Billgrantia campisalis</name>
    <dbReference type="NCBI Taxonomy" id="74661"/>
    <lineage>
        <taxon>Bacteria</taxon>
        <taxon>Pseudomonadati</taxon>
        <taxon>Pseudomonadota</taxon>
        <taxon>Gammaproteobacteria</taxon>
        <taxon>Oceanospirillales</taxon>
        <taxon>Halomonadaceae</taxon>
        <taxon>Billgrantia</taxon>
    </lineage>
</organism>
<dbReference type="PANTHER" id="PTHR43240">
    <property type="entry name" value="1,4-DIHYDROXY-2-NAPHTHOYL-COA THIOESTERASE 1"/>
    <property type="match status" value="1"/>
</dbReference>
<dbReference type="EMBL" id="JABFUC010000010">
    <property type="protein sequence ID" value="MCG6658713.1"/>
    <property type="molecule type" value="Genomic_DNA"/>
</dbReference>
<dbReference type="Pfam" id="PF03061">
    <property type="entry name" value="4HBT"/>
    <property type="match status" value="1"/>
</dbReference>
<name>A0ABS9PAD4_9GAMM</name>
<dbReference type="InterPro" id="IPR006683">
    <property type="entry name" value="Thioestr_dom"/>
</dbReference>
<reference evidence="3 4" key="1">
    <citation type="submission" date="2020-05" db="EMBL/GenBank/DDBJ databases">
        <title>Comparative genomic analysis of denitrifying bacteria from Halomonas genus.</title>
        <authorList>
            <person name="Wang L."/>
            <person name="Shao Z."/>
        </authorList>
    </citation>
    <scope>NUCLEOTIDE SEQUENCE [LARGE SCALE GENOMIC DNA]</scope>
    <source>
        <strain evidence="3 4">A4</strain>
    </source>
</reference>
<keyword evidence="1" id="KW-0378">Hydrolase</keyword>
<evidence type="ECO:0000256" key="1">
    <source>
        <dbReference type="ARBA" id="ARBA00022801"/>
    </source>
</evidence>
<dbReference type="NCBIfam" id="TIGR00369">
    <property type="entry name" value="unchar_dom_1"/>
    <property type="match status" value="1"/>
</dbReference>
<protein>
    <submittedName>
        <fullName evidence="3">PaaI family thioesterase</fullName>
    </submittedName>
</protein>
<dbReference type="PANTHER" id="PTHR43240:SF7">
    <property type="entry name" value="BLR7284 PROTEIN"/>
    <property type="match status" value="1"/>
</dbReference>
<comment type="caution">
    <text evidence="3">The sequence shown here is derived from an EMBL/GenBank/DDBJ whole genome shotgun (WGS) entry which is preliminary data.</text>
</comment>
<dbReference type="InterPro" id="IPR029069">
    <property type="entry name" value="HotDog_dom_sf"/>
</dbReference>
<proteinExistence type="predicted"/>
<evidence type="ECO:0000313" key="4">
    <source>
        <dbReference type="Proteomes" id="UP000814385"/>
    </source>
</evidence>
<gene>
    <name evidence="3" type="ORF">HOP52_13210</name>
</gene>
<dbReference type="Proteomes" id="UP000814385">
    <property type="component" value="Unassembled WGS sequence"/>
</dbReference>
<dbReference type="InterPro" id="IPR003736">
    <property type="entry name" value="PAAI_dom"/>
</dbReference>
<dbReference type="Gene3D" id="3.10.129.10">
    <property type="entry name" value="Hotdog Thioesterase"/>
    <property type="match status" value="1"/>
</dbReference>
<dbReference type="CDD" id="cd03443">
    <property type="entry name" value="PaaI_thioesterase"/>
    <property type="match status" value="1"/>
</dbReference>
<keyword evidence="4" id="KW-1185">Reference proteome</keyword>
<feature type="domain" description="Thioesterase" evidence="2">
    <location>
        <begin position="65"/>
        <end position="139"/>
    </location>
</feature>
<sequence length="177" mass="19165">MTPTDSSPPAHAEPDAEAWRRALQRFASVIPHTRELGLEVVAVAPPEVTMRLPWQPALLGDATRGLAHGGALTMLLDTVCGASVLCGLPSPEVCPTLDLRVDHYRPAVADQAIMARARVLRVTDSMVFTEGTLWQQPEQPIARGIGNFVRLGPRNTPPGFVEALFAEELFTEEQGHA</sequence>
<evidence type="ECO:0000259" key="2">
    <source>
        <dbReference type="Pfam" id="PF03061"/>
    </source>
</evidence>
<dbReference type="RefSeq" id="WP_238977859.1">
    <property type="nucleotide sequence ID" value="NZ_JABFUC010000010.1"/>
</dbReference>
<dbReference type="SUPFAM" id="SSF54637">
    <property type="entry name" value="Thioesterase/thiol ester dehydrase-isomerase"/>
    <property type="match status" value="1"/>
</dbReference>